<evidence type="ECO:0000313" key="3">
    <source>
        <dbReference type="Proteomes" id="UP000479190"/>
    </source>
</evidence>
<keyword evidence="1" id="KW-0472">Membrane</keyword>
<evidence type="ECO:0000256" key="1">
    <source>
        <dbReference type="SAM" id="Phobius"/>
    </source>
</evidence>
<dbReference type="AlphaFoldDB" id="A0A6H5IGW7"/>
<feature type="transmembrane region" description="Helical" evidence="1">
    <location>
        <begin position="27"/>
        <end position="45"/>
    </location>
</feature>
<keyword evidence="1" id="KW-0812">Transmembrane</keyword>
<proteinExistence type="predicted"/>
<keyword evidence="3" id="KW-1185">Reference proteome</keyword>
<organism evidence="2 3">
    <name type="scientific">Trichogramma brassicae</name>
    <dbReference type="NCBI Taxonomy" id="86971"/>
    <lineage>
        <taxon>Eukaryota</taxon>
        <taxon>Metazoa</taxon>
        <taxon>Ecdysozoa</taxon>
        <taxon>Arthropoda</taxon>
        <taxon>Hexapoda</taxon>
        <taxon>Insecta</taxon>
        <taxon>Pterygota</taxon>
        <taxon>Neoptera</taxon>
        <taxon>Endopterygota</taxon>
        <taxon>Hymenoptera</taxon>
        <taxon>Apocrita</taxon>
        <taxon>Proctotrupomorpha</taxon>
        <taxon>Chalcidoidea</taxon>
        <taxon>Trichogrammatidae</taxon>
        <taxon>Trichogramma</taxon>
    </lineage>
</organism>
<dbReference type="EMBL" id="CADCXV010000749">
    <property type="protein sequence ID" value="CAB0034660.1"/>
    <property type="molecule type" value="Genomic_DNA"/>
</dbReference>
<reference evidence="2 3" key="1">
    <citation type="submission" date="2020-02" db="EMBL/GenBank/DDBJ databases">
        <authorList>
            <person name="Ferguson B K."/>
        </authorList>
    </citation>
    <scope>NUCLEOTIDE SEQUENCE [LARGE SCALE GENOMIC DNA]</scope>
</reference>
<evidence type="ECO:0000313" key="2">
    <source>
        <dbReference type="EMBL" id="CAB0034660.1"/>
    </source>
</evidence>
<keyword evidence="1" id="KW-1133">Transmembrane helix</keyword>
<name>A0A6H5IGW7_9HYME</name>
<feature type="non-terminal residue" evidence="2">
    <location>
        <position position="1"/>
    </location>
</feature>
<accession>A0A6H5IGW7</accession>
<dbReference type="Proteomes" id="UP000479190">
    <property type="component" value="Unassembled WGS sequence"/>
</dbReference>
<sequence length="526" mass="60295">SEGFHTEQRVYKTKEAKKMKKMTTRRHIDTLVAMCAAYIIILYLYETRARCCVGLFLSCTAKNTSDSAERLVIVRRSIGNIAITHSNIAQSPIVIFSLCTDCIIPLVTDQLWTKYFSLAYLDRAHVQAQPQINRFLPNIRSAKCTRAQDDGSCKEMKDYDGSLGGSTWPGHQHCSDTALYREHTQYRYTYLCARHASNRRVCRAAAAVPATWSKAYIGYVGTEVEAAYNNRKKEAIVIDDCGAARSLSILQAKIERAALLARPSCSTAATAATKLHFVCMHYMYFIVRRSNSVYAYTLCIGASLVDLPHVCACLRETSSYTAVAAICKVDACLFLFLLFFFVTRLLRICFNVHIYSFSSVLLRRFTRRFHMYSYSRRARAAGSPRDVHEASQSLALQSTMRIHPHPRAAPPSLPRRCYTVARRYAIYELQARNVRSAMQQDHPGGYEHGIVCVRVYQHYLRVQKRVFAHTYRILAYVIPNAQIERCAKCWSVRCSMLYIILLHTQVHTCTRRERERERERERKADE</sequence>
<protein>
    <submittedName>
        <fullName evidence="2">Uncharacterized protein</fullName>
    </submittedName>
</protein>
<gene>
    <name evidence="2" type="ORF">TBRA_LOCUS6558</name>
</gene>